<keyword evidence="2" id="KW-1185">Reference proteome</keyword>
<evidence type="ECO:0000313" key="2">
    <source>
        <dbReference type="Proteomes" id="UP000199063"/>
    </source>
</evidence>
<dbReference type="Proteomes" id="UP000199063">
    <property type="component" value="Unassembled WGS sequence"/>
</dbReference>
<sequence>MKLAAELGLSGSVGLAGDSAAEAAVVGSLSLAAGCEGTVERRYERQDRHQSQEVREYVRLKSLLDDFGHQMPSASRQQIAEQVSSLEAEWVAHQERTRHVRVRVRLDNGLVLDDAREDLFTSA</sequence>
<evidence type="ECO:0000313" key="1">
    <source>
        <dbReference type="EMBL" id="SDN68606.1"/>
    </source>
</evidence>
<accession>A0A1H0DF14</accession>
<name>A0A1H0DF14_9ACTN</name>
<reference evidence="2" key="1">
    <citation type="submission" date="2016-10" db="EMBL/GenBank/DDBJ databases">
        <authorList>
            <person name="Varghese N."/>
            <person name="Submissions S."/>
        </authorList>
    </citation>
    <scope>NUCLEOTIDE SEQUENCE [LARGE SCALE GENOMIC DNA]</scope>
    <source>
        <strain evidence="2">CGMCC 4.7042</strain>
    </source>
</reference>
<gene>
    <name evidence="1" type="ORF">SAMN05444921_13356</name>
</gene>
<dbReference type="AlphaFoldDB" id="A0A1H0DF14"/>
<protein>
    <submittedName>
        <fullName evidence="1">Uncharacterized protein</fullName>
    </submittedName>
</protein>
<dbReference type="EMBL" id="FNHI01000033">
    <property type="protein sequence ID" value="SDN68606.1"/>
    <property type="molecule type" value="Genomic_DNA"/>
</dbReference>
<proteinExistence type="predicted"/>
<organism evidence="1 2">
    <name type="scientific">Streptomyces wuyuanensis</name>
    <dbReference type="NCBI Taxonomy" id="1196353"/>
    <lineage>
        <taxon>Bacteria</taxon>
        <taxon>Bacillati</taxon>
        <taxon>Actinomycetota</taxon>
        <taxon>Actinomycetes</taxon>
        <taxon>Kitasatosporales</taxon>
        <taxon>Streptomycetaceae</taxon>
        <taxon>Streptomyces</taxon>
    </lineage>
</organism>
<dbReference type="PROSITE" id="PS51257">
    <property type="entry name" value="PROKAR_LIPOPROTEIN"/>
    <property type="match status" value="1"/>
</dbReference>